<dbReference type="SUPFAM" id="SSF49464">
    <property type="entry name" value="Carboxypeptidase regulatory domain-like"/>
    <property type="match status" value="1"/>
</dbReference>
<organism evidence="1 2">
    <name type="scientific">Halpernia frigidisoli</name>
    <dbReference type="NCBI Taxonomy" id="1125876"/>
    <lineage>
        <taxon>Bacteria</taxon>
        <taxon>Pseudomonadati</taxon>
        <taxon>Bacteroidota</taxon>
        <taxon>Flavobacteriia</taxon>
        <taxon>Flavobacteriales</taxon>
        <taxon>Weeksellaceae</taxon>
        <taxon>Chryseobacterium group</taxon>
        <taxon>Halpernia</taxon>
    </lineage>
</organism>
<dbReference type="InterPro" id="IPR008969">
    <property type="entry name" value="CarboxyPept-like_regulatory"/>
</dbReference>
<protein>
    <recommendedName>
        <fullName evidence="3">CarboxypepD_reg-like domain-containing protein</fullName>
    </recommendedName>
</protein>
<dbReference type="EMBL" id="FOQT01000005">
    <property type="protein sequence ID" value="SFI51287.1"/>
    <property type="molecule type" value="Genomic_DNA"/>
</dbReference>
<dbReference type="Pfam" id="PF13715">
    <property type="entry name" value="CarbopepD_reg_2"/>
    <property type="match status" value="1"/>
</dbReference>
<dbReference type="AlphaFoldDB" id="A0A1I3ITT2"/>
<dbReference type="Proteomes" id="UP000198931">
    <property type="component" value="Unassembled WGS sequence"/>
</dbReference>
<dbReference type="STRING" id="1125876.SAMN05443292_2778"/>
<evidence type="ECO:0008006" key="3">
    <source>
        <dbReference type="Google" id="ProtNLM"/>
    </source>
</evidence>
<reference evidence="1 2" key="1">
    <citation type="submission" date="2016-10" db="EMBL/GenBank/DDBJ databases">
        <authorList>
            <person name="de Groot N.N."/>
        </authorList>
    </citation>
    <scope>NUCLEOTIDE SEQUENCE [LARGE SCALE GENOMIC DNA]</scope>
    <source>
        <strain evidence="1 2">DSM 26000</strain>
    </source>
</reference>
<sequence>MKKIIFISLFFFCQIIFAQFIKGSVKDENDVPISNVSIYIDGSTINALTDEKGNFDLQTSIKTGNLIINKEDFSKVIFPVKDAIGKNLKVTLQKEKLIEEVSLIPYTDRDFERNFSIFQYAFLGDTNSTKILNKKDLLFAVDRKNNIFRAKAKHPLIIENENLGYTIQFDLINFEKAEQTLTYNGNTLFTEMRGSKKRESKFKEQREEAFIGSATHFFQSLFAEKTKENGFNINSVKIIPNPNYPTQLEMDQLNNYVKSQIDLNKIINLDAMPKDIRIISQKTKNSKTALVILKKSISENDYSYRKNGELFLKFDNLLQVVYVTKDQRIIDTLLDSDGETFQILADGYYLDQDKLIFNGTWGNYKISKMLPTDYSLK</sequence>
<evidence type="ECO:0000313" key="1">
    <source>
        <dbReference type="EMBL" id="SFI51287.1"/>
    </source>
</evidence>
<name>A0A1I3ITT2_9FLAO</name>
<accession>A0A1I3ITT2</accession>
<proteinExistence type="predicted"/>
<dbReference type="Gene3D" id="2.60.40.1120">
    <property type="entry name" value="Carboxypeptidase-like, regulatory domain"/>
    <property type="match status" value="1"/>
</dbReference>
<gene>
    <name evidence="1" type="ORF">SAMN05443292_2778</name>
</gene>
<evidence type="ECO:0000313" key="2">
    <source>
        <dbReference type="Proteomes" id="UP000198931"/>
    </source>
</evidence>
<dbReference type="OrthoDB" id="1223654at2"/>
<keyword evidence="2" id="KW-1185">Reference proteome</keyword>
<dbReference type="RefSeq" id="WP_090082167.1">
    <property type="nucleotide sequence ID" value="NZ_FOQT01000005.1"/>
</dbReference>